<evidence type="ECO:0000313" key="4">
    <source>
        <dbReference type="Proteomes" id="UP000006304"/>
    </source>
</evidence>
<name>K0EZI6_NOCB7</name>
<evidence type="ECO:0000259" key="2">
    <source>
        <dbReference type="Pfam" id="PF14361"/>
    </source>
</evidence>
<sequence>MSGARATTAKRRLVAELAARGPQLIDRIVDTARAEIPAYARLGPAMVRPLTGQMIEFMLVDMVEERAPSSDQLRAFYEYGVTRAGQGIELAEMLGGWRMAVRVVLDEVAEIGRSHQVSGNVQLALTRQLLDIVDVAILELTSGHREVELANAGRDHQARADFARAALTGTLARAEIGLRAQQYSLDLERAVIPFRARPTAEHRLADLPQLFNCGGRIGFVTSIDGDLAGFADQLPEVLPVPTGYGPATPIDQLPTGFVQATRALNTAAAFALPGAHSVPELGLLPAVLADTEVGDHLVRRYLDPLGGTDSPELYRHTLHTYLETGLHIETTARELMVHPNTVRYRLDRYQILTGFDLRKPGTALELWWALRRHHLRTASL</sequence>
<dbReference type="InterPro" id="IPR042070">
    <property type="entry name" value="PucR_C-HTH_sf"/>
</dbReference>
<gene>
    <name evidence="3" type="ORF">O3I_024855</name>
</gene>
<dbReference type="PANTHER" id="PTHR33744">
    <property type="entry name" value="CARBOHYDRATE DIACID REGULATOR"/>
    <property type="match status" value="1"/>
</dbReference>
<dbReference type="InterPro" id="IPR025751">
    <property type="entry name" value="RsbRD_N_dom"/>
</dbReference>
<dbReference type="InterPro" id="IPR051448">
    <property type="entry name" value="CdaR-like_regulators"/>
</dbReference>
<accession>K0EZI6</accession>
<dbReference type="AlphaFoldDB" id="K0EZI6"/>
<dbReference type="EMBL" id="CP003876">
    <property type="protein sequence ID" value="AFU02922.1"/>
    <property type="molecule type" value="Genomic_DNA"/>
</dbReference>
<organism evidence="3 4">
    <name type="scientific">Nocardia brasiliensis (strain ATCC 700358 / HUJEG-1)</name>
    <dbReference type="NCBI Taxonomy" id="1133849"/>
    <lineage>
        <taxon>Bacteria</taxon>
        <taxon>Bacillati</taxon>
        <taxon>Actinomycetota</taxon>
        <taxon>Actinomycetes</taxon>
        <taxon>Mycobacteriales</taxon>
        <taxon>Nocardiaceae</taxon>
        <taxon>Nocardia</taxon>
    </lineage>
</organism>
<dbReference type="Pfam" id="PF13556">
    <property type="entry name" value="HTH_30"/>
    <property type="match status" value="1"/>
</dbReference>
<dbReference type="PANTHER" id="PTHR33744:SF1">
    <property type="entry name" value="DNA-BINDING TRANSCRIPTIONAL ACTIVATOR ADER"/>
    <property type="match status" value="1"/>
</dbReference>
<protein>
    <submittedName>
        <fullName evidence="3">Uncharacterized protein</fullName>
    </submittedName>
</protein>
<dbReference type="RefSeq" id="WP_014985777.1">
    <property type="nucleotide sequence ID" value="NC_018681.1"/>
</dbReference>
<dbReference type="Gene3D" id="1.10.10.2840">
    <property type="entry name" value="PucR C-terminal helix-turn-helix domain"/>
    <property type="match status" value="1"/>
</dbReference>
<feature type="domain" description="RsbT co-antagonist protein RsbRD N-terminal" evidence="2">
    <location>
        <begin position="22"/>
        <end position="159"/>
    </location>
</feature>
<dbReference type="STRING" id="1133849.O3I_024855"/>
<dbReference type="Proteomes" id="UP000006304">
    <property type="component" value="Chromosome"/>
</dbReference>
<feature type="domain" description="PucR C-terminal helix-turn-helix" evidence="1">
    <location>
        <begin position="315"/>
        <end position="371"/>
    </location>
</feature>
<reference evidence="3 4" key="1">
    <citation type="journal article" date="2012" name="J. Bacteriol.">
        <title>Complete genome sequence of Nocardia brasiliensis HUJEG-1.</title>
        <authorList>
            <person name="Vera-Cabrera L."/>
            <person name="Ortiz-Lopez R."/>
            <person name="Elizondo-Gonzalez R."/>
            <person name="Perez-Maya A.A."/>
            <person name="Ocampo-Candiani J."/>
        </authorList>
    </citation>
    <scope>NUCLEOTIDE SEQUENCE [LARGE SCALE GENOMIC DNA]</scope>
    <source>
        <strain evidence="4">ATCC 700358</strain>
    </source>
</reference>
<evidence type="ECO:0000313" key="3">
    <source>
        <dbReference type="EMBL" id="AFU02922.1"/>
    </source>
</evidence>
<keyword evidence="4" id="KW-1185">Reference proteome</keyword>
<dbReference type="InterPro" id="IPR025736">
    <property type="entry name" value="PucR_C-HTH_dom"/>
</dbReference>
<dbReference type="HOGENOM" id="CLU_041278_1_0_11"/>
<dbReference type="KEGG" id="nbr:O3I_024855"/>
<dbReference type="eggNOG" id="COG2508">
    <property type="taxonomic scope" value="Bacteria"/>
</dbReference>
<proteinExistence type="predicted"/>
<evidence type="ECO:0000259" key="1">
    <source>
        <dbReference type="Pfam" id="PF13556"/>
    </source>
</evidence>
<dbReference type="Pfam" id="PF14361">
    <property type="entry name" value="RsbRD_N"/>
    <property type="match status" value="1"/>
</dbReference>